<dbReference type="EMBL" id="AKHW03002337">
    <property type="protein sequence ID" value="KYO39196.1"/>
    <property type="molecule type" value="Genomic_DNA"/>
</dbReference>
<protein>
    <submittedName>
        <fullName evidence="1">Uncharacterized protein</fullName>
    </submittedName>
</protein>
<organism evidence="1 2">
    <name type="scientific">Alligator mississippiensis</name>
    <name type="common">American alligator</name>
    <dbReference type="NCBI Taxonomy" id="8496"/>
    <lineage>
        <taxon>Eukaryota</taxon>
        <taxon>Metazoa</taxon>
        <taxon>Chordata</taxon>
        <taxon>Craniata</taxon>
        <taxon>Vertebrata</taxon>
        <taxon>Euteleostomi</taxon>
        <taxon>Archelosauria</taxon>
        <taxon>Archosauria</taxon>
        <taxon>Crocodylia</taxon>
        <taxon>Alligatoridae</taxon>
        <taxon>Alligatorinae</taxon>
        <taxon>Alligator</taxon>
    </lineage>
</organism>
<proteinExistence type="predicted"/>
<dbReference type="Proteomes" id="UP000050525">
    <property type="component" value="Unassembled WGS sequence"/>
</dbReference>
<name>A0A151NQS4_ALLMI</name>
<evidence type="ECO:0000313" key="1">
    <source>
        <dbReference type="EMBL" id="KYO39196.1"/>
    </source>
</evidence>
<accession>A0A151NQS4</accession>
<comment type="caution">
    <text evidence="1">The sequence shown here is derived from an EMBL/GenBank/DDBJ whole genome shotgun (WGS) entry which is preliminary data.</text>
</comment>
<evidence type="ECO:0000313" key="2">
    <source>
        <dbReference type="Proteomes" id="UP000050525"/>
    </source>
</evidence>
<keyword evidence="2" id="KW-1185">Reference proteome</keyword>
<sequence length="90" mass="9871">MGFFQDMVLHLSRSKHKQIFGRQANRAARMTQLEEPTRLSVSKAFSSEENAQGKQAKKRAVGVLGVKVAPISPSDIPTQRAARRGGTPQP</sequence>
<dbReference type="AlphaFoldDB" id="A0A151NQS4"/>
<reference evidence="1 2" key="1">
    <citation type="journal article" date="2012" name="Genome Biol.">
        <title>Sequencing three crocodilian genomes to illuminate the evolution of archosaurs and amniotes.</title>
        <authorList>
            <person name="St John J.A."/>
            <person name="Braun E.L."/>
            <person name="Isberg S.R."/>
            <person name="Miles L.G."/>
            <person name="Chong A.Y."/>
            <person name="Gongora J."/>
            <person name="Dalzell P."/>
            <person name="Moran C."/>
            <person name="Bed'hom B."/>
            <person name="Abzhanov A."/>
            <person name="Burgess S.C."/>
            <person name="Cooksey A.M."/>
            <person name="Castoe T.A."/>
            <person name="Crawford N.G."/>
            <person name="Densmore L.D."/>
            <person name="Drew J.C."/>
            <person name="Edwards S.V."/>
            <person name="Faircloth B.C."/>
            <person name="Fujita M.K."/>
            <person name="Greenwold M.J."/>
            <person name="Hoffmann F.G."/>
            <person name="Howard J.M."/>
            <person name="Iguchi T."/>
            <person name="Janes D.E."/>
            <person name="Khan S.Y."/>
            <person name="Kohno S."/>
            <person name="de Koning A.J."/>
            <person name="Lance S.L."/>
            <person name="McCarthy F.M."/>
            <person name="McCormack J.E."/>
            <person name="Merchant M.E."/>
            <person name="Peterson D.G."/>
            <person name="Pollock D.D."/>
            <person name="Pourmand N."/>
            <person name="Raney B.J."/>
            <person name="Roessler K.A."/>
            <person name="Sanford J.R."/>
            <person name="Sawyer R.H."/>
            <person name="Schmidt C.J."/>
            <person name="Triplett E.W."/>
            <person name="Tuberville T.D."/>
            <person name="Venegas-Anaya M."/>
            <person name="Howard J.T."/>
            <person name="Jarvis E.D."/>
            <person name="Guillette L.J.Jr."/>
            <person name="Glenn T.C."/>
            <person name="Green R.E."/>
            <person name="Ray D.A."/>
        </authorList>
    </citation>
    <scope>NUCLEOTIDE SEQUENCE [LARGE SCALE GENOMIC DNA]</scope>
    <source>
        <strain evidence="1">KSC_2009_1</strain>
    </source>
</reference>
<gene>
    <name evidence="1" type="ORF">Y1Q_0004833</name>
</gene>